<accession>A0A1A3NAG6</accession>
<feature type="transmembrane region" description="Helical" evidence="1">
    <location>
        <begin position="212"/>
        <end position="233"/>
    </location>
</feature>
<name>A0A1A3NAG6_MYCAS</name>
<dbReference type="OrthoDB" id="176190at2"/>
<feature type="transmembrane region" description="Helical" evidence="1">
    <location>
        <begin position="92"/>
        <end position="113"/>
    </location>
</feature>
<protein>
    <recommendedName>
        <fullName evidence="4">Transmembrane protein</fullName>
    </recommendedName>
</protein>
<sequence length="633" mass="67581">MGMAGSDRLKSWVSTTTWGSAPWQLTLTAFIAALLFFAVPSADAAVGLDPSWESALALARAQNLAWGPEIVFTAGPLGYLHNPVNYYSGQSVAATVYQLIVLMALFLGIAAALRQRFNPMTSLIVAFVTTGIANFLIASLYPDLAVLAAFAWASVLLLQSEPARSTVFVTCVTLGAVAGFQLLVKINSGPTILVIALTVSVLLGWRTFLRHFAILAAFAASTVLSWLLAGQQLELLPTWLRLSGDVASGYVDGMSVVLGAVAIPTVALTLTWLAAVCFVLVQRGIDVPRRFVFFTALVSLMVAKTALGRFDAGHVFIFLALVVVVLAITPHISTRHVAVIGTAVTLLFLSLIGPGVGDRVLAAVLAPVHAVDRLVTLGAPGAMDDSIEQSKERQRTNYAIPARFVETIGKRTVHVDPSEASVVWSYNFAWHPAPVFQTYSAYTPVLDKLNEATLKDGPQYVLSHVSASKPATGIDGRLGTQESPLYSRALLCDYALKGIENHWALFERTRPHCGPLTRLSEVLARDNDTVTVPAPTGPGNAVLVGIDLNANLFDRLFQGAAAPLTAFTVAIDGVGYRLVSDNAAEPFLVNNPESARGTNLEIRARTIGVGRHTSIGNHSASARLRFYEMAVGP</sequence>
<evidence type="ECO:0008006" key="4">
    <source>
        <dbReference type="Google" id="ProtNLM"/>
    </source>
</evidence>
<comment type="caution">
    <text evidence="2">The sequence shown here is derived from an EMBL/GenBank/DDBJ whole genome shotgun (WGS) entry which is preliminary data.</text>
</comment>
<organism evidence="2 3">
    <name type="scientific">Mycobacterium asiaticum</name>
    <dbReference type="NCBI Taxonomy" id="1790"/>
    <lineage>
        <taxon>Bacteria</taxon>
        <taxon>Bacillati</taxon>
        <taxon>Actinomycetota</taxon>
        <taxon>Actinomycetes</taxon>
        <taxon>Mycobacteriales</taxon>
        <taxon>Mycobacteriaceae</taxon>
        <taxon>Mycobacterium</taxon>
    </lineage>
</organism>
<dbReference type="AlphaFoldDB" id="A0A1A3NAG6"/>
<evidence type="ECO:0000313" key="3">
    <source>
        <dbReference type="Proteomes" id="UP000093629"/>
    </source>
</evidence>
<feature type="transmembrane region" description="Helical" evidence="1">
    <location>
        <begin position="313"/>
        <end position="330"/>
    </location>
</feature>
<keyword evidence="1" id="KW-0812">Transmembrane</keyword>
<keyword evidence="1" id="KW-1133">Transmembrane helix</keyword>
<proteinExistence type="predicted"/>
<gene>
    <name evidence="2" type="ORF">A5636_19455</name>
</gene>
<feature type="transmembrane region" description="Helical" evidence="1">
    <location>
        <begin position="337"/>
        <end position="357"/>
    </location>
</feature>
<reference evidence="2 3" key="1">
    <citation type="submission" date="2016-06" db="EMBL/GenBank/DDBJ databases">
        <authorList>
            <person name="Kjaerup R.B."/>
            <person name="Dalgaard T.S."/>
            <person name="Juul-Madsen H.R."/>
        </authorList>
    </citation>
    <scope>NUCLEOTIDE SEQUENCE [LARGE SCALE GENOMIC DNA]</scope>
    <source>
        <strain evidence="2 3">1245139.5</strain>
    </source>
</reference>
<dbReference type="Proteomes" id="UP000093629">
    <property type="component" value="Unassembled WGS sequence"/>
</dbReference>
<keyword evidence="1" id="KW-0472">Membrane</keyword>
<feature type="transmembrane region" description="Helical" evidence="1">
    <location>
        <begin position="291"/>
        <end position="307"/>
    </location>
</feature>
<evidence type="ECO:0000256" key="1">
    <source>
        <dbReference type="SAM" id="Phobius"/>
    </source>
</evidence>
<dbReference type="RefSeq" id="WP_065157224.1">
    <property type="nucleotide sequence ID" value="NZ_LZLQ01000018.1"/>
</dbReference>
<keyword evidence="3" id="KW-1185">Reference proteome</keyword>
<evidence type="ECO:0000313" key="2">
    <source>
        <dbReference type="EMBL" id="OBK19163.1"/>
    </source>
</evidence>
<feature type="transmembrane region" description="Helical" evidence="1">
    <location>
        <begin position="189"/>
        <end position="205"/>
    </location>
</feature>
<feature type="transmembrane region" description="Helical" evidence="1">
    <location>
        <begin position="120"/>
        <end position="138"/>
    </location>
</feature>
<feature type="transmembrane region" description="Helical" evidence="1">
    <location>
        <begin position="253"/>
        <end position="279"/>
    </location>
</feature>
<dbReference type="EMBL" id="LZLQ01000018">
    <property type="protein sequence ID" value="OBK19163.1"/>
    <property type="molecule type" value="Genomic_DNA"/>
</dbReference>